<accession>A0A9N9T8D8</accession>
<dbReference type="InterPro" id="IPR009057">
    <property type="entry name" value="Homeodomain-like_sf"/>
</dbReference>
<dbReference type="GO" id="GO:0003677">
    <property type="term" value="F:DNA binding"/>
    <property type="evidence" value="ECO:0007669"/>
    <property type="project" value="UniProtKB-KW"/>
</dbReference>
<sequence>MLKIREQANVVPTSNPYVFANHGSANRWMAGYHVIRKLAAACGAKRPTLLTSTRFRKHIATTLQLMAMDDSEMKQIATFMGHSKKTHSEYYRLPQNIFQTAKVAKVLMLLEKGKEKEFKGKLLSELEFENDVYISSESNDEEDVSKIGLTDIAAKPSKLDETDAEQEENDEYQEPCIKKGRIRWSAQEKNIIRIKDNDYQNEYKKQASLFRKVMDNAIQAVRNGMSPFKAHKTLNVPRTTLLDKLHGRSLQGRKIGAETILTGEEENILVKWMMTIAEQGFPATKLQLIDSVQILIKNLKRENPFKDGRPGRHWFEGFMRRHPELTRRNSQNLTNARANVTEEKIRKWFMEINSYLLKNNFLHVTNKPQRVFNCDESSFFLSPKNDKVLAKKGERTVYSFINNDEKECLTTLLTCNAAGQFASPMVVYSYQRVSRNIVEKVPASWGIGRSDNGWMTEENFF</sequence>
<dbReference type="Proteomes" id="UP001153709">
    <property type="component" value="Chromosome 9"/>
</dbReference>
<name>A0A9N9T8D8_DIABA</name>
<dbReference type="PROSITE" id="PS51253">
    <property type="entry name" value="HTH_CENPB"/>
    <property type="match status" value="1"/>
</dbReference>
<evidence type="ECO:0000259" key="3">
    <source>
        <dbReference type="PROSITE" id="PS51253"/>
    </source>
</evidence>
<keyword evidence="2" id="KW-0238">DNA-binding</keyword>
<proteinExistence type="predicted"/>
<evidence type="ECO:0000256" key="2">
    <source>
        <dbReference type="ARBA" id="ARBA00023125"/>
    </source>
</evidence>
<dbReference type="EMBL" id="OU898284">
    <property type="protein sequence ID" value="CAG9840855.1"/>
    <property type="molecule type" value="Genomic_DNA"/>
</dbReference>
<gene>
    <name evidence="4" type="ORF">DIABBA_LOCUS13475</name>
</gene>
<dbReference type="OrthoDB" id="10031330at2759"/>
<evidence type="ECO:0000256" key="1">
    <source>
        <dbReference type="ARBA" id="ARBA00004123"/>
    </source>
</evidence>
<evidence type="ECO:0000313" key="4">
    <source>
        <dbReference type="EMBL" id="CAG9840855.1"/>
    </source>
</evidence>
<keyword evidence="5" id="KW-1185">Reference proteome</keyword>
<dbReference type="PANTHER" id="PTHR33480">
    <property type="entry name" value="SET DOMAIN-CONTAINING PROTEIN-RELATED"/>
    <property type="match status" value="1"/>
</dbReference>
<feature type="domain" description="HTH CENPB-type" evidence="3">
    <location>
        <begin position="253"/>
        <end position="328"/>
    </location>
</feature>
<dbReference type="GO" id="GO:0005634">
    <property type="term" value="C:nucleus"/>
    <property type="evidence" value="ECO:0007669"/>
    <property type="project" value="UniProtKB-SubCell"/>
</dbReference>
<dbReference type="AlphaFoldDB" id="A0A9N9T8D8"/>
<dbReference type="PANTHER" id="PTHR33480:SF1">
    <property type="entry name" value="TYR RECOMBINASE DOMAIN-CONTAINING PROTEIN"/>
    <property type="match status" value="1"/>
</dbReference>
<evidence type="ECO:0000313" key="5">
    <source>
        <dbReference type="Proteomes" id="UP001153709"/>
    </source>
</evidence>
<organism evidence="4 5">
    <name type="scientific">Diabrotica balteata</name>
    <name type="common">Banded cucumber beetle</name>
    <dbReference type="NCBI Taxonomy" id="107213"/>
    <lineage>
        <taxon>Eukaryota</taxon>
        <taxon>Metazoa</taxon>
        <taxon>Ecdysozoa</taxon>
        <taxon>Arthropoda</taxon>
        <taxon>Hexapoda</taxon>
        <taxon>Insecta</taxon>
        <taxon>Pterygota</taxon>
        <taxon>Neoptera</taxon>
        <taxon>Endopterygota</taxon>
        <taxon>Coleoptera</taxon>
        <taxon>Polyphaga</taxon>
        <taxon>Cucujiformia</taxon>
        <taxon>Chrysomeloidea</taxon>
        <taxon>Chrysomelidae</taxon>
        <taxon>Galerucinae</taxon>
        <taxon>Diabroticina</taxon>
        <taxon>Diabroticites</taxon>
        <taxon>Diabrotica</taxon>
    </lineage>
</organism>
<dbReference type="Pfam" id="PF03221">
    <property type="entry name" value="HTH_Tnp_Tc5"/>
    <property type="match status" value="1"/>
</dbReference>
<dbReference type="SUPFAM" id="SSF46689">
    <property type="entry name" value="Homeodomain-like"/>
    <property type="match status" value="1"/>
</dbReference>
<dbReference type="Gene3D" id="1.10.10.60">
    <property type="entry name" value="Homeodomain-like"/>
    <property type="match status" value="1"/>
</dbReference>
<comment type="subcellular location">
    <subcellularLocation>
        <location evidence="1">Nucleus</location>
    </subcellularLocation>
</comment>
<dbReference type="InterPro" id="IPR006600">
    <property type="entry name" value="HTH_CenpB_DNA-bd_dom"/>
</dbReference>
<protein>
    <recommendedName>
        <fullName evidence="3">HTH CENPB-type domain-containing protein</fullName>
    </recommendedName>
</protein>
<reference evidence="4" key="1">
    <citation type="submission" date="2022-01" db="EMBL/GenBank/DDBJ databases">
        <authorList>
            <person name="King R."/>
        </authorList>
    </citation>
    <scope>NUCLEOTIDE SEQUENCE</scope>
</reference>